<organism evidence="3 4">
    <name type="scientific">Tsukamurella pseudospumae</name>
    <dbReference type="NCBI Taxonomy" id="239498"/>
    <lineage>
        <taxon>Bacteria</taxon>
        <taxon>Bacillati</taxon>
        <taxon>Actinomycetota</taxon>
        <taxon>Actinomycetes</taxon>
        <taxon>Mycobacteriales</taxon>
        <taxon>Tsukamurellaceae</taxon>
        <taxon>Tsukamurella</taxon>
    </lineage>
</organism>
<dbReference type="InterPro" id="IPR029033">
    <property type="entry name" value="His_PPase_superfam"/>
</dbReference>
<dbReference type="InterPro" id="IPR013078">
    <property type="entry name" value="His_Pase_superF_clade-1"/>
</dbReference>
<accession>A0A137ZJ78</accession>
<dbReference type="PANTHER" id="PTHR48100">
    <property type="entry name" value="BROAD-SPECIFICITY PHOSPHATASE YOR283W-RELATED"/>
    <property type="match status" value="1"/>
</dbReference>
<keyword evidence="2" id="KW-0413">Isomerase</keyword>
<evidence type="ECO:0008006" key="5">
    <source>
        <dbReference type="Google" id="ProtNLM"/>
    </source>
</evidence>
<evidence type="ECO:0000313" key="3">
    <source>
        <dbReference type="EMBL" id="KXO98213.1"/>
    </source>
</evidence>
<evidence type="ECO:0000256" key="2">
    <source>
        <dbReference type="ARBA" id="ARBA00023235"/>
    </source>
</evidence>
<dbReference type="PANTHER" id="PTHR48100:SF1">
    <property type="entry name" value="HISTIDINE PHOSPHATASE FAMILY PROTEIN-RELATED"/>
    <property type="match status" value="1"/>
</dbReference>
<comment type="caution">
    <text evidence="3">The sequence shown here is derived from an EMBL/GenBank/DDBJ whole genome shotgun (WGS) entry which is preliminary data.</text>
</comment>
<dbReference type="EMBL" id="LSRE01000013">
    <property type="protein sequence ID" value="KXO98213.1"/>
    <property type="molecule type" value="Genomic_DNA"/>
</dbReference>
<dbReference type="PROSITE" id="PS00175">
    <property type="entry name" value="PG_MUTASE"/>
    <property type="match status" value="1"/>
</dbReference>
<protein>
    <recommendedName>
        <fullName evidence="5">Phosphoglycerate mutase</fullName>
    </recommendedName>
</protein>
<dbReference type="RefSeq" id="WP_068745378.1">
    <property type="nucleotide sequence ID" value="NZ_LSRE01000013.1"/>
</dbReference>
<keyword evidence="4" id="KW-1185">Reference proteome</keyword>
<reference evidence="3 4" key="1">
    <citation type="submission" date="2016-02" db="EMBL/GenBank/DDBJ databases">
        <authorList>
            <person name="Teng J.L."/>
            <person name="Tang Y."/>
            <person name="Huang Y."/>
            <person name="Guo F."/>
            <person name="Wei W."/>
            <person name="Chen J.H."/>
            <person name="Wong S.Y."/>
            <person name="Lau S.K."/>
            <person name="Woo P.C."/>
        </authorList>
    </citation>
    <scope>NUCLEOTIDE SEQUENCE [LARGE SCALE GENOMIC DNA]</scope>
    <source>
        <strain evidence="3 4">JCM 13375</strain>
    </source>
</reference>
<proteinExistence type="predicted"/>
<dbReference type="SMART" id="SM00855">
    <property type="entry name" value="PGAM"/>
    <property type="match status" value="1"/>
</dbReference>
<dbReference type="CDD" id="cd07067">
    <property type="entry name" value="HP_PGM_like"/>
    <property type="match status" value="1"/>
</dbReference>
<keyword evidence="1" id="KW-0324">Glycolysis</keyword>
<dbReference type="InterPro" id="IPR001345">
    <property type="entry name" value="PG/BPGM_mutase_AS"/>
</dbReference>
<dbReference type="Gene3D" id="3.40.50.1240">
    <property type="entry name" value="Phosphoglycerate mutase-like"/>
    <property type="match status" value="1"/>
</dbReference>
<dbReference type="Pfam" id="PF00300">
    <property type="entry name" value="His_Phos_1"/>
    <property type="match status" value="1"/>
</dbReference>
<dbReference type="InterPro" id="IPR050275">
    <property type="entry name" value="PGM_Phosphatase"/>
</dbReference>
<sequence>MTGLLHLVRHGQTTANVARILDTRPPGAPLTPEGVDQARAFGAARPSVRGTGARPVLLSSVARRAQQTAGHIAEAWGVPTAVVDGVHEVQAGDLEGFNDEDSIAVFQDVVKRWYTGESTAAMPGGESADDLLARYLPAVDAIRTEHLPYGDAYLVSHGAAIRLVGFRLSGVDGAYAHKHHLPNTGEIVLRPVDDGAWELVSWADAPSHLDPMG</sequence>
<dbReference type="SUPFAM" id="SSF53254">
    <property type="entry name" value="Phosphoglycerate mutase-like"/>
    <property type="match status" value="1"/>
</dbReference>
<evidence type="ECO:0000256" key="1">
    <source>
        <dbReference type="ARBA" id="ARBA00023152"/>
    </source>
</evidence>
<name>A0A137ZJ78_9ACTN</name>
<dbReference type="Proteomes" id="UP000070409">
    <property type="component" value="Unassembled WGS sequence"/>
</dbReference>
<evidence type="ECO:0000313" key="4">
    <source>
        <dbReference type="Proteomes" id="UP000070409"/>
    </source>
</evidence>
<gene>
    <name evidence="3" type="ORF">AXK61_19475</name>
</gene>